<protein>
    <recommendedName>
        <fullName evidence="2">DUF3447 domain-containing protein</fullName>
    </recommendedName>
</protein>
<dbReference type="KEGG" id="tva:5463869"/>
<evidence type="ECO:0000313" key="3">
    <source>
        <dbReference type="EMBL" id="EAY18370.1"/>
    </source>
</evidence>
<organism evidence="3 4">
    <name type="scientific">Trichomonas vaginalis (strain ATCC PRA-98 / G3)</name>
    <dbReference type="NCBI Taxonomy" id="412133"/>
    <lineage>
        <taxon>Eukaryota</taxon>
        <taxon>Metamonada</taxon>
        <taxon>Parabasalia</taxon>
        <taxon>Trichomonadida</taxon>
        <taxon>Trichomonadidae</taxon>
        <taxon>Trichomonas</taxon>
    </lineage>
</organism>
<name>A2DME3_TRIV3</name>
<evidence type="ECO:0000259" key="2">
    <source>
        <dbReference type="Pfam" id="PF11929"/>
    </source>
</evidence>
<dbReference type="VEuPathDB" id="TrichDB:TVAGG3_0604730"/>
<feature type="domain" description="DUF3447" evidence="2">
    <location>
        <begin position="191"/>
        <end position="266"/>
    </location>
</feature>
<dbReference type="InterPro" id="IPR036770">
    <property type="entry name" value="Ankyrin_rpt-contain_sf"/>
</dbReference>
<dbReference type="PROSITE" id="PS50088">
    <property type="entry name" value="ANK_REPEAT"/>
    <property type="match status" value="2"/>
</dbReference>
<dbReference type="VEuPathDB" id="TrichDB:TVAG_293530"/>
<dbReference type="InterPro" id="IPR020683">
    <property type="entry name" value="DUF3447"/>
</dbReference>
<evidence type="ECO:0000313" key="4">
    <source>
        <dbReference type="Proteomes" id="UP000001542"/>
    </source>
</evidence>
<keyword evidence="1" id="KW-0040">ANK repeat</keyword>
<keyword evidence="4" id="KW-1185">Reference proteome</keyword>
<dbReference type="PANTHER" id="PTHR24182:SF13">
    <property type="entry name" value="LD18443P"/>
    <property type="match status" value="1"/>
</dbReference>
<accession>A2DME3</accession>
<dbReference type="RefSeq" id="XP_001579356.1">
    <property type="nucleotide sequence ID" value="XM_001579306.1"/>
</dbReference>
<dbReference type="Proteomes" id="UP000001542">
    <property type="component" value="Unassembled WGS sequence"/>
</dbReference>
<reference evidence="3" key="2">
    <citation type="journal article" date="2007" name="Science">
        <title>Draft genome sequence of the sexually transmitted pathogen Trichomonas vaginalis.</title>
        <authorList>
            <person name="Carlton J.M."/>
            <person name="Hirt R.P."/>
            <person name="Silva J.C."/>
            <person name="Delcher A.L."/>
            <person name="Schatz M."/>
            <person name="Zhao Q."/>
            <person name="Wortman J.R."/>
            <person name="Bidwell S.L."/>
            <person name="Alsmark U.C.M."/>
            <person name="Besteiro S."/>
            <person name="Sicheritz-Ponten T."/>
            <person name="Noel C.J."/>
            <person name="Dacks J.B."/>
            <person name="Foster P.G."/>
            <person name="Simillion C."/>
            <person name="Van de Peer Y."/>
            <person name="Miranda-Saavedra D."/>
            <person name="Barton G.J."/>
            <person name="Westrop G.D."/>
            <person name="Mueller S."/>
            <person name="Dessi D."/>
            <person name="Fiori P.L."/>
            <person name="Ren Q."/>
            <person name="Paulsen I."/>
            <person name="Zhang H."/>
            <person name="Bastida-Corcuera F.D."/>
            <person name="Simoes-Barbosa A."/>
            <person name="Brown M.T."/>
            <person name="Hayes R.D."/>
            <person name="Mukherjee M."/>
            <person name="Okumura C.Y."/>
            <person name="Schneider R."/>
            <person name="Smith A.J."/>
            <person name="Vanacova S."/>
            <person name="Villalvazo M."/>
            <person name="Haas B.J."/>
            <person name="Pertea M."/>
            <person name="Feldblyum T.V."/>
            <person name="Utterback T.R."/>
            <person name="Shu C.L."/>
            <person name="Osoegawa K."/>
            <person name="de Jong P.J."/>
            <person name="Hrdy I."/>
            <person name="Horvathova L."/>
            <person name="Zubacova Z."/>
            <person name="Dolezal P."/>
            <person name="Malik S.B."/>
            <person name="Logsdon J.M. Jr."/>
            <person name="Henze K."/>
            <person name="Gupta A."/>
            <person name="Wang C.C."/>
            <person name="Dunne R.L."/>
            <person name="Upcroft J.A."/>
            <person name="Upcroft P."/>
            <person name="White O."/>
            <person name="Salzberg S.L."/>
            <person name="Tang P."/>
            <person name="Chiu C.-H."/>
            <person name="Lee Y.-S."/>
            <person name="Embley T.M."/>
            <person name="Coombs G.H."/>
            <person name="Mottram J.C."/>
            <person name="Tachezy J."/>
            <person name="Fraser-Liggett C.M."/>
            <person name="Johnson P.J."/>
        </authorList>
    </citation>
    <scope>NUCLEOTIDE SEQUENCE [LARGE SCALE GENOMIC DNA]</scope>
    <source>
        <strain evidence="3">G3</strain>
    </source>
</reference>
<dbReference type="PANTHER" id="PTHR24182">
    <property type="entry name" value="ANKYRIN REPEAT AND SOCS BOX CONTAINING 4"/>
    <property type="match status" value="1"/>
</dbReference>
<dbReference type="AlphaFoldDB" id="A2DME3"/>
<reference evidence="3" key="1">
    <citation type="submission" date="2006-10" db="EMBL/GenBank/DDBJ databases">
        <authorList>
            <person name="Amadeo P."/>
            <person name="Zhao Q."/>
            <person name="Wortman J."/>
            <person name="Fraser-Liggett C."/>
            <person name="Carlton J."/>
        </authorList>
    </citation>
    <scope>NUCLEOTIDE SEQUENCE</scope>
    <source>
        <strain evidence="3">G3</strain>
    </source>
</reference>
<dbReference type="STRING" id="5722.A2DME3"/>
<dbReference type="Gene3D" id="1.25.40.20">
    <property type="entry name" value="Ankyrin repeat-containing domain"/>
    <property type="match status" value="2"/>
</dbReference>
<dbReference type="Pfam" id="PF11929">
    <property type="entry name" value="DUF3447"/>
    <property type="match status" value="1"/>
</dbReference>
<dbReference type="VEuPathDB" id="TrichDB:TVAG_156630"/>
<evidence type="ECO:0000256" key="1">
    <source>
        <dbReference type="PROSITE-ProRule" id="PRU00023"/>
    </source>
</evidence>
<proteinExistence type="predicted"/>
<sequence length="428" mass="50582">MSNQYFDLRRIYGYYIDTYNAIYRLTTENEEELNKIYQMIGTNLINKRRYLSKTIIRNILNIIPYKNRYTKFYLELAKCIYDEYHVKEVKGVSAISNYLFYKEFRIQLETSYIFEEINTDNLAIHTEDSIYRAIMYNDLKIFIAFTEKEGFDIDQRLNCDLYPTTSVGYSLLELCCYHGAVDCFKFLLTKFKSRITQKCLQLSFLSGKPDILNECLKYRKPDNDCMMYAIISHNIDFVTFLMNEFNIEINLEICGFSQNLESFLVYFDQTNDINRCFAYSAMFFIPSLCEYFLSHDAIIEEKGEFCKTNLYYAAENNSNKIAELLKPDYANIKKKDVNRKNALHIAAEINSKEITKLRISYGANINEIDDYGETALHIAALNNSKETAKLLLSYRANFFKKIDLEEQLFIMQHAIIVKRWSKFLFHMV</sequence>
<dbReference type="eggNOG" id="KOG4177">
    <property type="taxonomic scope" value="Eukaryota"/>
</dbReference>
<feature type="repeat" description="ANK" evidence="1">
    <location>
        <begin position="338"/>
        <end position="370"/>
    </location>
</feature>
<gene>
    <name evidence="3" type="ORF">TVAG_045720</name>
</gene>
<dbReference type="EMBL" id="DS113219">
    <property type="protein sequence ID" value="EAY18370.1"/>
    <property type="molecule type" value="Genomic_DNA"/>
</dbReference>
<feature type="repeat" description="ANK" evidence="1">
    <location>
        <begin position="371"/>
        <end position="397"/>
    </location>
</feature>
<dbReference type="PROSITE" id="PS50297">
    <property type="entry name" value="ANK_REP_REGION"/>
    <property type="match status" value="2"/>
</dbReference>
<dbReference type="SMART" id="SM00248">
    <property type="entry name" value="ANK"/>
    <property type="match status" value="6"/>
</dbReference>
<dbReference type="SUPFAM" id="SSF48403">
    <property type="entry name" value="Ankyrin repeat"/>
    <property type="match status" value="1"/>
</dbReference>
<dbReference type="InParanoid" id="A2DME3"/>
<dbReference type="Pfam" id="PF12796">
    <property type="entry name" value="Ank_2"/>
    <property type="match status" value="1"/>
</dbReference>
<dbReference type="InterPro" id="IPR002110">
    <property type="entry name" value="Ankyrin_rpt"/>
</dbReference>